<evidence type="ECO:0000313" key="2">
    <source>
        <dbReference type="EMBL" id="PKY47298.1"/>
    </source>
</evidence>
<gene>
    <name evidence="2" type="ORF">RhiirA4_462430</name>
</gene>
<name>A0A2I1GKY3_9GLOM</name>
<sequence length="155" mass="17482">FLNTLIPNGTPPHRLILKIGVSIILLRNISPIAYTNPGQCSGLRASNGNKVIISEGLDICTANLPQGNDLVGIRCHICEVTQEDLNNTYFDIQLNGRYCHIMDCYYQKIKQAFTKSAKENIAKQHGLCLKKNILDNLIRRDSYWMNDSITSYLLL</sequence>
<dbReference type="Pfam" id="PF21530">
    <property type="entry name" value="Pif1_2B_dom"/>
    <property type="match status" value="1"/>
</dbReference>
<dbReference type="Proteomes" id="UP000234323">
    <property type="component" value="Unassembled WGS sequence"/>
</dbReference>
<evidence type="ECO:0000313" key="3">
    <source>
        <dbReference type="Proteomes" id="UP000234323"/>
    </source>
</evidence>
<accession>A0A2I1GKY3</accession>
<keyword evidence="3" id="KW-1185">Reference proteome</keyword>
<feature type="non-terminal residue" evidence="2">
    <location>
        <position position="1"/>
    </location>
</feature>
<reference evidence="2 3" key="1">
    <citation type="submission" date="2015-10" db="EMBL/GenBank/DDBJ databases">
        <title>Genome analyses suggest a sexual origin of heterokaryosis in a supposedly ancient asexual fungus.</title>
        <authorList>
            <person name="Ropars J."/>
            <person name="Sedzielewska K."/>
            <person name="Noel J."/>
            <person name="Charron P."/>
            <person name="Farinelli L."/>
            <person name="Marton T."/>
            <person name="Kruger M."/>
            <person name="Pelin A."/>
            <person name="Brachmann A."/>
            <person name="Corradi N."/>
        </authorList>
    </citation>
    <scope>NUCLEOTIDE SEQUENCE [LARGE SCALE GENOMIC DNA]</scope>
    <source>
        <strain evidence="2 3">A4</strain>
    </source>
</reference>
<comment type="caution">
    <text evidence="2">The sequence shown here is derived from an EMBL/GenBank/DDBJ whole genome shotgun (WGS) entry which is preliminary data.</text>
</comment>
<dbReference type="EMBL" id="LLXI01000532">
    <property type="protein sequence ID" value="PKY47298.1"/>
    <property type="molecule type" value="Genomic_DNA"/>
</dbReference>
<evidence type="ECO:0000259" key="1">
    <source>
        <dbReference type="Pfam" id="PF21530"/>
    </source>
</evidence>
<dbReference type="InterPro" id="IPR049163">
    <property type="entry name" value="Pif1-like_2B_dom"/>
</dbReference>
<proteinExistence type="predicted"/>
<feature type="domain" description="DNA helicase Pif1-like 2B" evidence="1">
    <location>
        <begin position="1"/>
        <end position="31"/>
    </location>
</feature>
<organism evidence="2 3">
    <name type="scientific">Rhizophagus irregularis</name>
    <dbReference type="NCBI Taxonomy" id="588596"/>
    <lineage>
        <taxon>Eukaryota</taxon>
        <taxon>Fungi</taxon>
        <taxon>Fungi incertae sedis</taxon>
        <taxon>Mucoromycota</taxon>
        <taxon>Glomeromycotina</taxon>
        <taxon>Glomeromycetes</taxon>
        <taxon>Glomerales</taxon>
        <taxon>Glomeraceae</taxon>
        <taxon>Rhizophagus</taxon>
    </lineage>
</organism>
<dbReference type="AlphaFoldDB" id="A0A2I1GKY3"/>
<protein>
    <recommendedName>
        <fullName evidence="1">DNA helicase Pif1-like 2B domain-containing protein</fullName>
    </recommendedName>
</protein>